<accession>A0A3M0G5D0</accession>
<dbReference type="SUPFAM" id="SSF50129">
    <property type="entry name" value="GroES-like"/>
    <property type="match status" value="1"/>
</dbReference>
<dbReference type="Proteomes" id="UP000275256">
    <property type="component" value="Unassembled WGS sequence"/>
</dbReference>
<dbReference type="GO" id="GO:0043957">
    <property type="term" value="F:acryloyl-CoA reductase (NADPH) activity"/>
    <property type="evidence" value="ECO:0007669"/>
    <property type="project" value="TreeGrafter"/>
</dbReference>
<dbReference type="SMART" id="SM00829">
    <property type="entry name" value="PKS_ER"/>
    <property type="match status" value="1"/>
</dbReference>
<dbReference type="InterPro" id="IPR013149">
    <property type="entry name" value="ADH-like_C"/>
</dbReference>
<dbReference type="Gene3D" id="3.90.180.10">
    <property type="entry name" value="Medium-chain alcohol dehydrogenases, catalytic domain"/>
    <property type="match status" value="1"/>
</dbReference>
<dbReference type="SUPFAM" id="SSF51735">
    <property type="entry name" value="NAD(P)-binding Rossmann-fold domains"/>
    <property type="match status" value="1"/>
</dbReference>
<dbReference type="OrthoDB" id="9782155at2"/>
<dbReference type="PANTHER" id="PTHR43677:SF1">
    <property type="entry name" value="ACRYLYL-COA REDUCTASE ACUI-RELATED"/>
    <property type="match status" value="1"/>
</dbReference>
<dbReference type="Pfam" id="PF08240">
    <property type="entry name" value="ADH_N"/>
    <property type="match status" value="1"/>
</dbReference>
<protein>
    <submittedName>
        <fullName evidence="2">Oxidoreductase</fullName>
    </submittedName>
</protein>
<dbReference type="InterPro" id="IPR020843">
    <property type="entry name" value="ER"/>
</dbReference>
<evidence type="ECO:0000313" key="3">
    <source>
        <dbReference type="Proteomes" id="UP000275256"/>
    </source>
</evidence>
<name>A0A3M0G5D0_9ACTN</name>
<dbReference type="InterPro" id="IPR014188">
    <property type="entry name" value="Acrylyl-CoA_reductase_AcuI"/>
</dbReference>
<dbReference type="AlphaFoldDB" id="A0A3M0G5D0"/>
<reference evidence="2 3" key="1">
    <citation type="submission" date="2018-10" db="EMBL/GenBank/DDBJ databases">
        <title>Tessaracoccus antarcticuss sp. nov., isolated from sediment.</title>
        <authorList>
            <person name="Zhou L.Y."/>
            <person name="Du Z.J."/>
        </authorList>
    </citation>
    <scope>NUCLEOTIDE SEQUENCE [LARGE SCALE GENOMIC DNA]</scope>
    <source>
        <strain evidence="2 3">JDX10</strain>
    </source>
</reference>
<evidence type="ECO:0000259" key="1">
    <source>
        <dbReference type="SMART" id="SM00829"/>
    </source>
</evidence>
<comment type="caution">
    <text evidence="2">The sequence shown here is derived from an EMBL/GenBank/DDBJ whole genome shotgun (WGS) entry which is preliminary data.</text>
</comment>
<dbReference type="PANTHER" id="PTHR43677">
    <property type="entry name" value="SHORT-CHAIN DEHYDROGENASE/REDUCTASE"/>
    <property type="match status" value="1"/>
</dbReference>
<gene>
    <name evidence="2" type="ORF">EAX62_07485</name>
</gene>
<evidence type="ECO:0000313" key="2">
    <source>
        <dbReference type="EMBL" id="RMB60250.1"/>
    </source>
</evidence>
<dbReference type="NCBIfam" id="TIGR02823">
    <property type="entry name" value="oxido_YhdH"/>
    <property type="match status" value="1"/>
</dbReference>
<dbReference type="Gene3D" id="3.40.50.720">
    <property type="entry name" value="NAD(P)-binding Rossmann-like Domain"/>
    <property type="match status" value="1"/>
</dbReference>
<sequence length="340" mass="34751">MDRVGGMVRAIVVREVPSDSRPSRVATLEDVSESFLGDGGTVVDVAFSGINYKDALALTGRPGVVRQTPLVAGIDLVGTVVTSDDGRFAPGDWIVLNGAGQSENRHGGLATRAHIDAALAIPLPRAITPARAAALGTAGYTAALAVSRLVHEGVSPDDGPVLVTGATGGVGSIATMLLARAGFEVAALTGRADQFRDYLTRLGATSLVDRSELSSYGKPLQSARWAGVVDAVGGAVLANALAQTRPGGVVAACGLAGSADLPTTVMPFILRGVTLAGIDSVWAQPGARTRAWDLLSRDLDLDVLDSLTETVPLEGAIAAAERLLDGQSHGRILVAINPDA</sequence>
<dbReference type="InterPro" id="IPR051397">
    <property type="entry name" value="Zn-ADH-like_protein"/>
</dbReference>
<dbReference type="EMBL" id="REFW01000002">
    <property type="protein sequence ID" value="RMB60250.1"/>
    <property type="molecule type" value="Genomic_DNA"/>
</dbReference>
<feature type="domain" description="Enoyl reductase (ER)" evidence="1">
    <location>
        <begin position="20"/>
        <end position="334"/>
    </location>
</feature>
<keyword evidence="3" id="KW-1185">Reference proteome</keyword>
<organism evidence="2 3">
    <name type="scientific">Tessaracoccus antarcticus</name>
    <dbReference type="NCBI Taxonomy" id="2479848"/>
    <lineage>
        <taxon>Bacteria</taxon>
        <taxon>Bacillati</taxon>
        <taxon>Actinomycetota</taxon>
        <taxon>Actinomycetes</taxon>
        <taxon>Propionibacteriales</taxon>
        <taxon>Propionibacteriaceae</taxon>
        <taxon>Tessaracoccus</taxon>
    </lineage>
</organism>
<dbReference type="InterPro" id="IPR011032">
    <property type="entry name" value="GroES-like_sf"/>
</dbReference>
<dbReference type="InterPro" id="IPR013154">
    <property type="entry name" value="ADH-like_N"/>
</dbReference>
<dbReference type="InterPro" id="IPR036291">
    <property type="entry name" value="NAD(P)-bd_dom_sf"/>
</dbReference>
<dbReference type="CDD" id="cd08288">
    <property type="entry name" value="MDR_yhdh"/>
    <property type="match status" value="1"/>
</dbReference>
<proteinExistence type="predicted"/>
<dbReference type="Pfam" id="PF00107">
    <property type="entry name" value="ADH_zinc_N"/>
    <property type="match status" value="1"/>
</dbReference>